<sequence length="173" mass="17960">MFSKRLIAATATVAIATAGLAAPAAAYETEFRGFLFGDTAASAIPCADVKSVLTDAGILKKDMTESGLRKAINDKNTAIVQQLYGSPDATEPVSENQAKELAKRAKKCDLVKDEDADTIIGGAGFGSSEITKILQSLVKLLNALNPAKFHLDKLVGLTAPAGNTPALSSGLPR</sequence>
<reference evidence="2" key="1">
    <citation type="submission" date="2020-12" db="EMBL/GenBank/DDBJ databases">
        <title>Genome public.</title>
        <authorList>
            <person name="Sun Q."/>
        </authorList>
    </citation>
    <scope>NUCLEOTIDE SEQUENCE</scope>
    <source>
        <strain evidence="2">CCM 8863</strain>
    </source>
</reference>
<name>A0A934HXN9_9CORY</name>
<dbReference type="Proteomes" id="UP000645966">
    <property type="component" value="Unassembled WGS sequence"/>
</dbReference>
<protein>
    <recommendedName>
        <fullName evidence="4">Secreted protein</fullName>
    </recommendedName>
</protein>
<dbReference type="AlphaFoldDB" id="A0A934HXN9"/>
<keyword evidence="1" id="KW-0732">Signal</keyword>
<feature type="chain" id="PRO_5038057079" description="Secreted protein" evidence="1">
    <location>
        <begin position="27"/>
        <end position="173"/>
    </location>
</feature>
<comment type="caution">
    <text evidence="2">The sequence shown here is derived from an EMBL/GenBank/DDBJ whole genome shotgun (WGS) entry which is preliminary data.</text>
</comment>
<evidence type="ECO:0008006" key="4">
    <source>
        <dbReference type="Google" id="ProtNLM"/>
    </source>
</evidence>
<dbReference type="RefSeq" id="WP_198737518.1">
    <property type="nucleotide sequence ID" value="NZ_JAEIOS010000009.1"/>
</dbReference>
<evidence type="ECO:0000313" key="2">
    <source>
        <dbReference type="EMBL" id="MBI8988482.1"/>
    </source>
</evidence>
<evidence type="ECO:0000256" key="1">
    <source>
        <dbReference type="SAM" id="SignalP"/>
    </source>
</evidence>
<dbReference type="Pfam" id="PF11565">
    <property type="entry name" value="PorB"/>
    <property type="match status" value="1"/>
</dbReference>
<keyword evidence="3" id="KW-1185">Reference proteome</keyword>
<organism evidence="2 3">
    <name type="scientific">Corynebacterium meridianum</name>
    <dbReference type="NCBI Taxonomy" id="2765363"/>
    <lineage>
        <taxon>Bacteria</taxon>
        <taxon>Bacillati</taxon>
        <taxon>Actinomycetota</taxon>
        <taxon>Actinomycetes</taxon>
        <taxon>Mycobacteriales</taxon>
        <taxon>Corynebacteriaceae</taxon>
        <taxon>Corynebacterium</taxon>
    </lineage>
</organism>
<feature type="signal peptide" evidence="1">
    <location>
        <begin position="1"/>
        <end position="26"/>
    </location>
</feature>
<proteinExistence type="predicted"/>
<dbReference type="EMBL" id="JAEIOS010000009">
    <property type="protein sequence ID" value="MBI8988482.1"/>
    <property type="molecule type" value="Genomic_DNA"/>
</dbReference>
<evidence type="ECO:0000313" key="3">
    <source>
        <dbReference type="Proteomes" id="UP000645966"/>
    </source>
</evidence>
<dbReference type="InterPro" id="IPR021114">
    <property type="entry name" value="Porin_PorB/PorC"/>
</dbReference>
<gene>
    <name evidence="2" type="ORF">JDV75_01700</name>
</gene>
<accession>A0A934HXN9</accession>